<organism evidence="3 4">
    <name type="scientific">Acidaminobacter hydrogenoformans DSM 2784</name>
    <dbReference type="NCBI Taxonomy" id="1120920"/>
    <lineage>
        <taxon>Bacteria</taxon>
        <taxon>Bacillati</taxon>
        <taxon>Bacillota</taxon>
        <taxon>Clostridia</taxon>
        <taxon>Peptostreptococcales</taxon>
        <taxon>Acidaminobacteraceae</taxon>
        <taxon>Acidaminobacter</taxon>
    </lineage>
</organism>
<evidence type="ECO:0000256" key="2">
    <source>
        <dbReference type="SAM" id="SignalP"/>
    </source>
</evidence>
<keyword evidence="4" id="KW-1185">Reference proteome</keyword>
<feature type="signal peptide" evidence="2">
    <location>
        <begin position="1"/>
        <end position="25"/>
    </location>
</feature>
<feature type="region of interest" description="Disordered" evidence="1">
    <location>
        <begin position="251"/>
        <end position="283"/>
    </location>
</feature>
<dbReference type="InterPro" id="IPR014867">
    <property type="entry name" value="Spore_coat_CotH_CotH2/3/7"/>
</dbReference>
<feature type="chain" id="PRO_5038785280" evidence="2">
    <location>
        <begin position="26"/>
        <end position="550"/>
    </location>
</feature>
<evidence type="ECO:0000256" key="1">
    <source>
        <dbReference type="SAM" id="MobiDB-lite"/>
    </source>
</evidence>
<dbReference type="STRING" id="1120920.SAMN03080599_02149"/>
<dbReference type="EMBL" id="FMWL01000011">
    <property type="protein sequence ID" value="SCZ80202.1"/>
    <property type="molecule type" value="Genomic_DNA"/>
</dbReference>
<dbReference type="AlphaFoldDB" id="A0A1G5S1E4"/>
<keyword evidence="2" id="KW-0732">Signal</keyword>
<feature type="compositionally biased region" description="Polar residues" evidence="1">
    <location>
        <begin position="261"/>
        <end position="275"/>
    </location>
</feature>
<accession>A0A1G5S1E4</accession>
<reference evidence="3 4" key="1">
    <citation type="submission" date="2016-10" db="EMBL/GenBank/DDBJ databases">
        <authorList>
            <person name="de Groot N.N."/>
        </authorList>
    </citation>
    <scope>NUCLEOTIDE SEQUENCE [LARGE SCALE GENOMIC DNA]</scope>
    <source>
        <strain evidence="3 4">DSM 2784</strain>
    </source>
</reference>
<evidence type="ECO:0000313" key="4">
    <source>
        <dbReference type="Proteomes" id="UP000199208"/>
    </source>
</evidence>
<protein>
    <submittedName>
        <fullName evidence="3">CotH protein</fullName>
    </submittedName>
</protein>
<proteinExistence type="predicted"/>
<dbReference type="Proteomes" id="UP000199208">
    <property type="component" value="Unassembled WGS sequence"/>
</dbReference>
<sequence length="550" mass="59915">MRHLKLKYSTAAEALSLLLASVLMAGALTGCGQTGTLNTAANTSTNTSTNTNLTISPEISTAEINPSAPEYAEKIFGTDIITLEILADEAQWQTMLDNATEEAYIKVDVVINGTTLKDVGIRPKGNSSLKQVASSDSDRYSFRIKFDKYVEGQTCFGLDQMVVNNMMGDNSYMKEYISYDLMKTIGVDTPYFGFTDITVNGQPWGLYLAVELYNDSYEERVYGDTTGALFNVKMSMGQDQMPGEGRMPMVDRPVTDERPETNTGATASASPTQIPSDLPEDRTPGDFPGGKVGNMGARNGGSLAYTDDNPESYSDIFDNVVGDVDTAANQRVITALKALYSGTELDTYFDTDAILRYLAAHTVVVNLDSYSSSMAQNYYLYERAGQLTVLPWDYNLAWGGFQSGDADSVINFPIDTPVSGVSMSDRPLLNQLLSDETYLAQYHDHLNTLLQKYFADGHFTQKIQSLHTLISDDVKNDPTAFCTYEAYQTAVEALIELGNLRAQSIQGQLDGSIPSTTEGQQSSPSVLVPAGDLQIEALGSMMGSGKRGER</sequence>
<gene>
    <name evidence="3" type="ORF">SAMN03080599_02149</name>
</gene>
<dbReference type="PANTHER" id="PTHR40050">
    <property type="entry name" value="INNER SPORE COAT PROTEIN H"/>
    <property type="match status" value="1"/>
</dbReference>
<dbReference type="PROSITE" id="PS51257">
    <property type="entry name" value="PROKAR_LIPOPROTEIN"/>
    <property type="match status" value="1"/>
</dbReference>
<evidence type="ECO:0000313" key="3">
    <source>
        <dbReference type="EMBL" id="SCZ80202.1"/>
    </source>
</evidence>
<dbReference type="Pfam" id="PF08757">
    <property type="entry name" value="CotH"/>
    <property type="match status" value="1"/>
</dbReference>
<dbReference type="PANTHER" id="PTHR40050:SF1">
    <property type="entry name" value="INNER SPORE COAT PROTEIN H"/>
    <property type="match status" value="1"/>
</dbReference>
<dbReference type="OrthoDB" id="3235126at2"/>
<name>A0A1G5S1E4_9FIRM</name>